<dbReference type="SUPFAM" id="SSF56601">
    <property type="entry name" value="beta-lactamase/transpeptidase-like"/>
    <property type="match status" value="1"/>
</dbReference>
<dbReference type="InterPro" id="IPR036962">
    <property type="entry name" value="Glyco_hydro_3_N_sf"/>
</dbReference>
<sequence>MRQVFFSIALLSFTVFSGFLFFNEPDSSTEKKDKKAKSVSAPAFMNEQSEAWADSILQTMSLEEKIGQLFMVAAYSNRDEAHQQDLDSLIENYHIGGLIFFQGSPTKQVEMTNHFQAKSKIPLMIGIDGEWGLAMRLDSTIKYPKQMTLGAIQDNDLIYAMGKQVAEQCQRMGIHINFAPVADINNNPDNPVINYRSFGEDRQKVTLKSLAYMNGMQDQKLLTSGKHFPGHGDTDADSHKTLPIISHDLERLDTVEFVPFRHMIDSGLTSMMVAHLYIPSLDKTPNRASTLSKKVVTDLLQTDLGFQGLIFTDALNMRGVSAYFDPGQLEVAALEAGNDVLLFPENVPAAVVAIKSAIDQKKISIKEIDAHCKKILQAKHWVGLNKFSPIETKDLVEDLNQKDAVYLNQRLFESALTVIKNDNELLPIRDLSTKTIATVNIGVGAENTFSSMVDRYCSVTKFDMPRELSYEQANQKVDELKGYNTVIVSTFDMSQRPYQNFGFTKETNDFINLLAMDSSKTIILNVMGNPYCLEKMDCTDKVDAIVINYEEREETESLSAQLIFGGITAQGVLPVSIGDKWTAGHGLKTTSPIRMKYTLPEELGIKDADLVKIDEIVQEGLDQGVFPGCQILAAKDGKVFLYKGYGKHTYEKDAKPVEVTDIYDLASITKIASSTASIMKLQDEGQVHVDSTLDEYLHDMVDSTDYEDITLKQMMTHQAGFKAWIPFYIRTLHKGQPKIELYSIKQTDFFNLRVAEDLYIHDGVRDSIFQRILSTDVSSKKKYLYSDLGYYFLNEIIQRKTGMTQDQYVDQTFYKPLGLDNIGYKPRDKWDISRIPPTEDDQSFRHQIIHADVHDQGAAMLGGVCGHAGLFANANDLGVMMQMFMQYGRYGGERYIDQNVVKQFTSSPYYDINRNRRGIGFDKPVRGGGNGPTCSGCASDASFGHSGFTGTLTWADPETGLVFVFLSNRTFPDAENRQIISLSTRTRIMQVLYDAIATGEERLAKVNS</sequence>
<feature type="domain" description="Beta-lactamase-related" evidence="6">
    <location>
        <begin position="613"/>
        <end position="975"/>
    </location>
</feature>
<proteinExistence type="inferred from homology"/>
<dbReference type="PRINTS" id="PR00133">
    <property type="entry name" value="GLHYDRLASE3"/>
</dbReference>
<dbReference type="GO" id="GO:0005975">
    <property type="term" value="P:carbohydrate metabolic process"/>
    <property type="evidence" value="ECO:0007669"/>
    <property type="project" value="InterPro"/>
</dbReference>
<feature type="domain" description="Glycoside hydrolase family 3 N-terminal" evidence="7">
    <location>
        <begin position="62"/>
        <end position="377"/>
    </location>
</feature>
<keyword evidence="5 9" id="KW-0326">Glycosidase</keyword>
<evidence type="ECO:0000259" key="8">
    <source>
        <dbReference type="Pfam" id="PF01915"/>
    </source>
</evidence>
<comment type="catalytic activity">
    <reaction evidence="1">
        <text>Hydrolysis of terminal non-reducing N-acetyl-D-hexosamine residues in N-acetyl-beta-D-hexosaminides.</text>
        <dbReference type="EC" id="3.2.1.52"/>
    </reaction>
</comment>
<dbReference type="EMBL" id="OU015584">
    <property type="protein sequence ID" value="CAG5080436.1"/>
    <property type="molecule type" value="Genomic_DNA"/>
</dbReference>
<evidence type="ECO:0000259" key="6">
    <source>
        <dbReference type="Pfam" id="PF00144"/>
    </source>
</evidence>
<dbReference type="GO" id="GO:0004563">
    <property type="term" value="F:beta-N-acetylhexosaminidase activity"/>
    <property type="evidence" value="ECO:0007669"/>
    <property type="project" value="UniProtKB-EC"/>
</dbReference>
<dbReference type="Pfam" id="PF01915">
    <property type="entry name" value="Glyco_hydro_3_C"/>
    <property type="match status" value="1"/>
</dbReference>
<dbReference type="PANTHER" id="PTHR30480:SF13">
    <property type="entry name" value="BETA-HEXOSAMINIDASE"/>
    <property type="match status" value="1"/>
</dbReference>
<dbReference type="InterPro" id="IPR050226">
    <property type="entry name" value="NagZ_Beta-hexosaminidase"/>
</dbReference>
<protein>
    <recommendedName>
        <fullName evidence="3">beta-N-acetylhexosaminidase</fullName>
        <ecNumber evidence="3">3.2.1.52</ecNumber>
    </recommendedName>
</protein>
<organism evidence="9 10">
    <name type="scientific">Parvicella tangerina</name>
    <dbReference type="NCBI Taxonomy" id="2829795"/>
    <lineage>
        <taxon>Bacteria</taxon>
        <taxon>Pseudomonadati</taxon>
        <taxon>Bacteroidota</taxon>
        <taxon>Flavobacteriia</taxon>
        <taxon>Flavobacteriales</taxon>
        <taxon>Parvicellaceae</taxon>
        <taxon>Parvicella</taxon>
    </lineage>
</organism>
<dbReference type="AlphaFoldDB" id="A0A916JLK3"/>
<reference evidence="9" key="1">
    <citation type="submission" date="2021-04" db="EMBL/GenBank/DDBJ databases">
        <authorList>
            <person name="Rodrigo-Torres L."/>
            <person name="Arahal R. D."/>
            <person name="Lucena T."/>
        </authorList>
    </citation>
    <scope>NUCLEOTIDE SEQUENCE</scope>
    <source>
        <strain evidence="9">AS29M-1</strain>
    </source>
</reference>
<evidence type="ECO:0000256" key="5">
    <source>
        <dbReference type="ARBA" id="ARBA00023295"/>
    </source>
</evidence>
<dbReference type="InterPro" id="IPR002772">
    <property type="entry name" value="Glyco_hydro_3_C"/>
</dbReference>
<keyword evidence="10" id="KW-1185">Reference proteome</keyword>
<dbReference type="InterPro" id="IPR036881">
    <property type="entry name" value="Glyco_hydro_3_C_sf"/>
</dbReference>
<dbReference type="PANTHER" id="PTHR30480">
    <property type="entry name" value="BETA-HEXOSAMINIDASE-RELATED"/>
    <property type="match status" value="1"/>
</dbReference>
<evidence type="ECO:0000313" key="10">
    <source>
        <dbReference type="Proteomes" id="UP000683507"/>
    </source>
</evidence>
<feature type="domain" description="Glycoside hydrolase family 3 C-terminal" evidence="8">
    <location>
        <begin position="417"/>
        <end position="582"/>
    </location>
</feature>
<accession>A0A916JLK3</accession>
<evidence type="ECO:0000256" key="4">
    <source>
        <dbReference type="ARBA" id="ARBA00022801"/>
    </source>
</evidence>
<evidence type="ECO:0000259" key="7">
    <source>
        <dbReference type="Pfam" id="PF00933"/>
    </source>
</evidence>
<comment type="similarity">
    <text evidence="2">Belongs to the glycosyl hydrolase 3 family.</text>
</comment>
<keyword evidence="4 9" id="KW-0378">Hydrolase</keyword>
<dbReference type="RefSeq" id="WP_258541519.1">
    <property type="nucleotide sequence ID" value="NZ_OU015584.1"/>
</dbReference>
<evidence type="ECO:0000256" key="2">
    <source>
        <dbReference type="ARBA" id="ARBA00005336"/>
    </source>
</evidence>
<name>A0A916JLK3_9FLAO</name>
<evidence type="ECO:0000313" key="9">
    <source>
        <dbReference type="EMBL" id="CAG5080436.1"/>
    </source>
</evidence>
<evidence type="ECO:0000256" key="1">
    <source>
        <dbReference type="ARBA" id="ARBA00001231"/>
    </source>
</evidence>
<dbReference type="Gene3D" id="3.40.50.1700">
    <property type="entry name" value="Glycoside hydrolase family 3 C-terminal domain"/>
    <property type="match status" value="1"/>
</dbReference>
<dbReference type="Pfam" id="PF00144">
    <property type="entry name" value="Beta-lactamase"/>
    <property type="match status" value="1"/>
</dbReference>
<dbReference type="GO" id="GO:0009254">
    <property type="term" value="P:peptidoglycan turnover"/>
    <property type="evidence" value="ECO:0007669"/>
    <property type="project" value="TreeGrafter"/>
</dbReference>
<dbReference type="Pfam" id="PF00933">
    <property type="entry name" value="Glyco_hydro_3"/>
    <property type="match status" value="1"/>
</dbReference>
<dbReference type="Gene3D" id="3.20.20.300">
    <property type="entry name" value="Glycoside hydrolase, family 3, N-terminal domain"/>
    <property type="match status" value="1"/>
</dbReference>
<dbReference type="Proteomes" id="UP000683507">
    <property type="component" value="Chromosome"/>
</dbReference>
<dbReference type="KEGG" id="ptan:CRYO30217_01311"/>
<dbReference type="InterPro" id="IPR001764">
    <property type="entry name" value="Glyco_hydro_3_N"/>
</dbReference>
<dbReference type="Gene3D" id="3.40.710.10">
    <property type="entry name" value="DD-peptidase/beta-lactamase superfamily"/>
    <property type="match status" value="1"/>
</dbReference>
<dbReference type="EC" id="3.2.1.52" evidence="3"/>
<evidence type="ECO:0000256" key="3">
    <source>
        <dbReference type="ARBA" id="ARBA00012663"/>
    </source>
</evidence>
<dbReference type="SUPFAM" id="SSF51445">
    <property type="entry name" value="(Trans)glycosidases"/>
    <property type="match status" value="1"/>
</dbReference>
<gene>
    <name evidence="9" type="primary">nagZ_2</name>
    <name evidence="9" type="ORF">CRYO30217_01311</name>
</gene>
<dbReference type="InterPro" id="IPR017853">
    <property type="entry name" value="GH"/>
</dbReference>
<dbReference type="InterPro" id="IPR001466">
    <property type="entry name" value="Beta-lactam-related"/>
</dbReference>
<dbReference type="InterPro" id="IPR012338">
    <property type="entry name" value="Beta-lactam/transpept-like"/>
</dbReference>